<dbReference type="PANTHER" id="PTHR30024">
    <property type="entry name" value="ALIPHATIC SULFONATES-BINDING PROTEIN-RELATED"/>
    <property type="match status" value="1"/>
</dbReference>
<dbReference type="Gene3D" id="3.40.190.10">
    <property type="entry name" value="Periplasmic binding protein-like II"/>
    <property type="match status" value="2"/>
</dbReference>
<dbReference type="AlphaFoldDB" id="A0A2A2TPB1"/>
<keyword evidence="7" id="KW-0472">Membrane</keyword>
<dbReference type="PANTHER" id="PTHR30024:SF7">
    <property type="entry name" value="NITRATE_NITRITE BINDING PROTEIN NRTA"/>
    <property type="match status" value="1"/>
</dbReference>
<evidence type="ECO:0000313" key="9">
    <source>
        <dbReference type="Proteomes" id="UP000218238"/>
    </source>
</evidence>
<evidence type="ECO:0000256" key="2">
    <source>
        <dbReference type="ARBA" id="ARBA00022448"/>
    </source>
</evidence>
<dbReference type="InterPro" id="IPR044527">
    <property type="entry name" value="NrtA/CpmA_ABC-bd_dom"/>
</dbReference>
<keyword evidence="3" id="KW-1003">Cell membrane</keyword>
<gene>
    <name evidence="8" type="ORF">CK510_02245</name>
</gene>
<proteinExistence type="predicted"/>
<dbReference type="OrthoDB" id="416209at2"/>
<accession>A0A2A2TPB1</accession>
<keyword evidence="5" id="KW-0732">Signal</keyword>
<keyword evidence="4" id="KW-0997">Cell inner membrane</keyword>
<evidence type="ECO:0000313" key="8">
    <source>
        <dbReference type="EMBL" id="PAX60351.1"/>
    </source>
</evidence>
<evidence type="ECO:0000256" key="4">
    <source>
        <dbReference type="ARBA" id="ARBA00022519"/>
    </source>
</evidence>
<evidence type="ECO:0000256" key="5">
    <source>
        <dbReference type="ARBA" id="ARBA00022729"/>
    </source>
</evidence>
<comment type="caution">
    <text evidence="8">The sequence shown here is derived from an EMBL/GenBank/DDBJ whole genome shotgun (WGS) entry which is preliminary data.</text>
</comment>
<keyword evidence="6" id="KW-0406">Ion transport</keyword>
<keyword evidence="9" id="KW-1185">Reference proteome</keyword>
<dbReference type="SUPFAM" id="SSF53850">
    <property type="entry name" value="Periplasmic binding protein-like II"/>
    <property type="match status" value="1"/>
</dbReference>
<dbReference type="GO" id="GO:0005886">
    <property type="term" value="C:plasma membrane"/>
    <property type="evidence" value="ECO:0007669"/>
    <property type="project" value="UniProtKB-SubCell"/>
</dbReference>
<dbReference type="Proteomes" id="UP000218238">
    <property type="component" value="Unassembled WGS sequence"/>
</dbReference>
<evidence type="ECO:0000256" key="6">
    <source>
        <dbReference type="ARBA" id="ARBA00023065"/>
    </source>
</evidence>
<dbReference type="Pfam" id="PF13379">
    <property type="entry name" value="NMT1_2"/>
    <property type="match status" value="1"/>
</dbReference>
<evidence type="ECO:0000256" key="7">
    <source>
        <dbReference type="ARBA" id="ARBA00023136"/>
    </source>
</evidence>
<keyword evidence="2" id="KW-0813">Transport</keyword>
<protein>
    <submittedName>
        <fullName evidence="8">Bicarbonate-binding protein</fullName>
    </submittedName>
</protein>
<evidence type="ECO:0000256" key="3">
    <source>
        <dbReference type="ARBA" id="ARBA00022475"/>
    </source>
</evidence>
<reference evidence="8 9" key="1">
    <citation type="submission" date="2017-08" db="EMBL/GenBank/DDBJ databases">
        <title>Draft genome sequence of filamentous cyanobacterium Calothrix elsteri CCALA 953.</title>
        <authorList>
            <person name="Gagunashvili A.N."/>
            <person name="Elster J."/>
            <person name="Andresson O.S."/>
        </authorList>
    </citation>
    <scope>NUCLEOTIDE SEQUENCE [LARGE SCALE GENOMIC DNA]</scope>
    <source>
        <strain evidence="8 9">CCALA 953</strain>
    </source>
</reference>
<dbReference type="RefSeq" id="WP_095720137.1">
    <property type="nucleotide sequence ID" value="NZ_NTFS01000013.1"/>
</dbReference>
<comment type="subcellular location">
    <subcellularLocation>
        <location evidence="1">Cell inner membrane</location>
    </subcellularLocation>
</comment>
<organism evidence="8 9">
    <name type="scientific">Brunnivagina elsteri CCALA 953</name>
    <dbReference type="NCBI Taxonomy" id="987040"/>
    <lineage>
        <taxon>Bacteria</taxon>
        <taxon>Bacillati</taxon>
        <taxon>Cyanobacteriota</taxon>
        <taxon>Cyanophyceae</taxon>
        <taxon>Nostocales</taxon>
        <taxon>Calotrichaceae</taxon>
        <taxon>Brunnivagina</taxon>
    </lineage>
</organism>
<dbReference type="CDD" id="cd13553">
    <property type="entry name" value="PBP2_NrtA_CpmA_like"/>
    <property type="match status" value="1"/>
</dbReference>
<evidence type="ECO:0000256" key="1">
    <source>
        <dbReference type="ARBA" id="ARBA00004533"/>
    </source>
</evidence>
<dbReference type="EMBL" id="NTFS01000013">
    <property type="protein sequence ID" value="PAX60351.1"/>
    <property type="molecule type" value="Genomic_DNA"/>
</dbReference>
<sequence length="437" mass="48733">MVKLSRRKFLAGTTASALTYHIFQNSNSQNATIAQLNPGAYAGYSDTPETTKAILGFVPVVSCCPLIIAKAKGMFAKHGVPDVIVQKQPSWAVTRDKLMLGSADDGLDGAHLLFPMAYLIATGEISYNRKIPLYILARLNLNGQGISIANAYKDLNLGLDSSPLKAALQAKAKSGESIRFAIPFRRVTGDFFMRWWLINGGINPETDASLIVIPPPQMVANMRGGSMEGFCVVDPWHQRLIKKKIGYSAVTSGELWNNHPEKAFAMRGEWVDKYPKATQAILAAIMEAQIWCDRIENKAELFEIVSQRQWIGVAKDIVGPRLLGKFDYGNGRVVENSPHAIKFWENNASYPYKSHDLWFLYEDMRWGNRSPDFDTKPLIDAVNREDIWREAAKKIGQEQAIPSSTSRGIEKFFNGLEFDPENPSAYLKAAIIKTTEK</sequence>
<dbReference type="GO" id="GO:0006811">
    <property type="term" value="P:monoatomic ion transport"/>
    <property type="evidence" value="ECO:0007669"/>
    <property type="project" value="UniProtKB-KW"/>
</dbReference>
<name>A0A2A2TPB1_9CYAN</name>